<feature type="region of interest" description="Disordered" evidence="2">
    <location>
        <begin position="423"/>
        <end position="461"/>
    </location>
</feature>
<proteinExistence type="evidence at transcript level"/>
<dbReference type="AlphaFoldDB" id="A0A023FBU2"/>
<feature type="compositionally biased region" description="Polar residues" evidence="2">
    <location>
        <begin position="360"/>
        <end position="385"/>
    </location>
</feature>
<feature type="compositionally biased region" description="Low complexity" evidence="2">
    <location>
        <begin position="341"/>
        <end position="359"/>
    </location>
</feature>
<evidence type="ECO:0000256" key="2">
    <source>
        <dbReference type="SAM" id="MobiDB-lite"/>
    </source>
</evidence>
<evidence type="ECO:0000256" key="1">
    <source>
        <dbReference type="SAM" id="Coils"/>
    </source>
</evidence>
<protein>
    <submittedName>
        <fullName evidence="3">Uncharacterized protein</fullName>
    </submittedName>
</protein>
<evidence type="ECO:0000313" key="3">
    <source>
        <dbReference type="EMBL" id="JAC18408.1"/>
    </source>
</evidence>
<organism evidence="3">
    <name type="scientific">Triatoma infestans</name>
    <name type="common">Assassin bug</name>
    <dbReference type="NCBI Taxonomy" id="30076"/>
    <lineage>
        <taxon>Eukaryota</taxon>
        <taxon>Metazoa</taxon>
        <taxon>Ecdysozoa</taxon>
        <taxon>Arthropoda</taxon>
        <taxon>Hexapoda</taxon>
        <taxon>Insecta</taxon>
        <taxon>Pterygota</taxon>
        <taxon>Neoptera</taxon>
        <taxon>Paraneoptera</taxon>
        <taxon>Hemiptera</taxon>
        <taxon>Heteroptera</taxon>
        <taxon>Panheteroptera</taxon>
        <taxon>Cimicomorpha</taxon>
        <taxon>Reduviidae</taxon>
        <taxon>Triatominae</taxon>
        <taxon>Triatoma</taxon>
    </lineage>
</organism>
<feature type="region of interest" description="Disordered" evidence="2">
    <location>
        <begin position="202"/>
        <end position="256"/>
    </location>
</feature>
<accession>A0A023FBU2</accession>
<name>A0A023FBU2_TRIIF</name>
<feature type="compositionally biased region" description="Low complexity" evidence="2">
    <location>
        <begin position="230"/>
        <end position="242"/>
    </location>
</feature>
<sequence length="503" mass="55072">MENGSVANFDLSLEAPNNYFKSSFARSMALTNTTQSKSLDYVYLDDGATISEESEPDIMSRIQTSTPRKPRRSVPALPTYDPAFPRDYSFRRNRTNDAIKFWKMKQESAMKQAENSWANKDHTLVQEESREDEILRLRKECQGLMEANRKLQAGGSSLDSSLLQTQIDTLQWQLKQAESNRQMYRAVMEQVSKFLERVHKALEASPNNKGPTRGKSRVPRSRSVHTVVTSQSRASSPSPSHPANVHRANSISQMQDSYSTLRDYTWRGSRTMVEEISPERLSQDAFRLLRTIQSLLGTREPDLARVSEQAHRRDSTSMGSCSSLVVPGVGGCETAESDAKSSTGSTSSASGVTPSGSTSNGTGLITPQPSVSGSTEDESGFSSMSSFHEVTTNTVGSNGTGNISNGSGGGSNNISIATTTTAGSSNCNSTVGSGGSHHELGLPLVSPEHQTRHRRWSSTPVDAGYAQPLRVLWRRRQRRDRHVATDSPGEIIIIVQFRICGSI</sequence>
<reference evidence="3" key="1">
    <citation type="journal article" date="2014" name="PLoS Negl. Trop. Dis.">
        <title>An updated insight into the Sialotranscriptome of Triatoma infestans: developmental stage and geographic variations.</title>
        <authorList>
            <person name="Schwarz A."/>
            <person name="Medrano-Mercado N."/>
            <person name="Schaub G.A."/>
            <person name="Struchiner C.J."/>
            <person name="Bargues M.D."/>
            <person name="Levy M.Z."/>
            <person name="Ribeiro J.M."/>
        </authorList>
    </citation>
    <scope>NUCLEOTIDE SEQUENCE</scope>
    <source>
        <strain evidence="3">Chile</strain>
        <tissue evidence="3">Salivary glands</tissue>
    </source>
</reference>
<feature type="compositionally biased region" description="Basic residues" evidence="2">
    <location>
        <begin position="212"/>
        <end position="223"/>
    </location>
</feature>
<keyword evidence="1" id="KW-0175">Coiled coil</keyword>
<feature type="region of interest" description="Disordered" evidence="2">
    <location>
        <begin position="332"/>
        <end position="385"/>
    </location>
</feature>
<feature type="compositionally biased region" description="Polar residues" evidence="2">
    <location>
        <begin position="247"/>
        <end position="256"/>
    </location>
</feature>
<feature type="coiled-coil region" evidence="1">
    <location>
        <begin position="160"/>
        <end position="187"/>
    </location>
</feature>
<dbReference type="EMBL" id="GBBI01000304">
    <property type="protein sequence ID" value="JAC18408.1"/>
    <property type="molecule type" value="mRNA"/>
</dbReference>